<reference evidence="2 3" key="1">
    <citation type="journal article" date="2018" name="Mol. Biol. Evol.">
        <title>Broad Genomic Sampling Reveals a Smut Pathogenic Ancestry of the Fungal Clade Ustilaginomycotina.</title>
        <authorList>
            <person name="Kijpornyongpan T."/>
            <person name="Mondo S.J."/>
            <person name="Barry K."/>
            <person name="Sandor L."/>
            <person name="Lee J."/>
            <person name="Lipzen A."/>
            <person name="Pangilinan J."/>
            <person name="LaButti K."/>
            <person name="Hainaut M."/>
            <person name="Henrissat B."/>
            <person name="Grigoriev I.V."/>
            <person name="Spatafora J.W."/>
            <person name="Aime M.C."/>
        </authorList>
    </citation>
    <scope>NUCLEOTIDE SEQUENCE [LARGE SCALE GENOMIC DNA]</scope>
    <source>
        <strain evidence="2 3">MCA 4186</strain>
    </source>
</reference>
<protein>
    <submittedName>
        <fullName evidence="2">Uncharacterized protein</fullName>
    </submittedName>
</protein>
<proteinExistence type="predicted"/>
<dbReference type="EMBL" id="KZ819306">
    <property type="protein sequence ID" value="PWN95163.1"/>
    <property type="molecule type" value="Genomic_DNA"/>
</dbReference>
<dbReference type="AlphaFoldDB" id="A0A316Z4S1"/>
<dbReference type="Proteomes" id="UP000245946">
    <property type="component" value="Unassembled WGS sequence"/>
</dbReference>
<evidence type="ECO:0000313" key="3">
    <source>
        <dbReference type="Proteomes" id="UP000245946"/>
    </source>
</evidence>
<organism evidence="2 3">
    <name type="scientific">Tilletiopsis washingtonensis</name>
    <dbReference type="NCBI Taxonomy" id="58919"/>
    <lineage>
        <taxon>Eukaryota</taxon>
        <taxon>Fungi</taxon>
        <taxon>Dikarya</taxon>
        <taxon>Basidiomycota</taxon>
        <taxon>Ustilaginomycotina</taxon>
        <taxon>Exobasidiomycetes</taxon>
        <taxon>Entylomatales</taxon>
        <taxon>Entylomatales incertae sedis</taxon>
        <taxon>Tilletiopsis</taxon>
    </lineage>
</organism>
<name>A0A316Z4S1_9BASI</name>
<accession>A0A316Z4S1</accession>
<dbReference type="GeneID" id="37266744"/>
<feature type="region of interest" description="Disordered" evidence="1">
    <location>
        <begin position="1"/>
        <end position="41"/>
    </location>
</feature>
<dbReference type="RefSeq" id="XP_025595442.1">
    <property type="nucleotide sequence ID" value="XM_025739198.1"/>
</dbReference>
<sequence>MGARPRPWAAAVVSSPRGRARRRNHRSQLASEREPAESASSTLVSLMRLRPAPNGAAVGAARPRPRARDALRDSLSRRVLMASLSARMQSLVGLVPLESQYRAARSPSFVRK</sequence>
<keyword evidence="3" id="KW-1185">Reference proteome</keyword>
<gene>
    <name evidence="2" type="ORF">FA09DRAFT_152460</name>
</gene>
<evidence type="ECO:0000313" key="2">
    <source>
        <dbReference type="EMBL" id="PWN95163.1"/>
    </source>
</evidence>
<evidence type="ECO:0000256" key="1">
    <source>
        <dbReference type="SAM" id="MobiDB-lite"/>
    </source>
</evidence>